<dbReference type="Pfam" id="PF00622">
    <property type="entry name" value="SPRY"/>
    <property type="match status" value="1"/>
</dbReference>
<dbReference type="InterPro" id="IPR013783">
    <property type="entry name" value="Ig-like_fold"/>
</dbReference>
<dbReference type="SUPFAM" id="SSF48726">
    <property type="entry name" value="Immunoglobulin"/>
    <property type="match status" value="2"/>
</dbReference>
<dbReference type="InterPro" id="IPR013320">
    <property type="entry name" value="ConA-like_dom_sf"/>
</dbReference>
<dbReference type="SUPFAM" id="SSF49899">
    <property type="entry name" value="Concanavalin A-like lectins/glucanases"/>
    <property type="match status" value="1"/>
</dbReference>
<dbReference type="Ensembl" id="ENSLACT00000001481.1">
    <property type="protein sequence ID" value="ENSLACP00000001468.1"/>
    <property type="gene ID" value="ENSLACG00000001313.1"/>
</dbReference>
<dbReference type="GO" id="GO:0050852">
    <property type="term" value="P:T cell receptor signaling pathway"/>
    <property type="evidence" value="ECO:0007669"/>
    <property type="project" value="TreeGrafter"/>
</dbReference>
<evidence type="ECO:0000256" key="10">
    <source>
        <dbReference type="ARBA" id="ARBA00038221"/>
    </source>
</evidence>
<evidence type="ECO:0000256" key="8">
    <source>
        <dbReference type="ARBA" id="ARBA00023180"/>
    </source>
</evidence>
<dbReference type="OMA" id="EACTFPP"/>
<dbReference type="SMART" id="SM00406">
    <property type="entry name" value="IGv"/>
    <property type="match status" value="1"/>
</dbReference>
<dbReference type="EMBL" id="AFYH01203948">
    <property type="status" value="NOT_ANNOTATED_CDS"/>
    <property type="molecule type" value="Genomic_DNA"/>
</dbReference>
<keyword evidence="15" id="KW-1185">Reference proteome</keyword>
<dbReference type="InterPro" id="IPR003599">
    <property type="entry name" value="Ig_sub"/>
</dbReference>
<dbReference type="Bgee" id="ENSLACG00000001313">
    <property type="expression patterns" value="Expressed in pectoral fin"/>
</dbReference>
<organism evidence="14 15">
    <name type="scientific">Latimeria chalumnae</name>
    <name type="common">Coelacanth</name>
    <dbReference type="NCBI Taxonomy" id="7897"/>
    <lineage>
        <taxon>Eukaryota</taxon>
        <taxon>Metazoa</taxon>
        <taxon>Chordata</taxon>
        <taxon>Craniata</taxon>
        <taxon>Vertebrata</taxon>
        <taxon>Euteleostomi</taxon>
        <taxon>Coelacanthiformes</taxon>
        <taxon>Coelacanthidae</taxon>
        <taxon>Latimeria</taxon>
    </lineage>
</organism>
<keyword evidence="4" id="KW-0732">Signal</keyword>
<dbReference type="InterPro" id="IPR036179">
    <property type="entry name" value="Ig-like_dom_sf"/>
</dbReference>
<dbReference type="InterPro" id="IPR001870">
    <property type="entry name" value="B30.2/SPRY"/>
</dbReference>
<dbReference type="PROSITE" id="PS50835">
    <property type="entry name" value="IG_LIKE"/>
    <property type="match status" value="2"/>
</dbReference>
<keyword evidence="5 11" id="KW-1133">Transmembrane helix</keyword>
<proteinExistence type="inferred from homology"/>
<evidence type="ECO:0000256" key="2">
    <source>
        <dbReference type="ARBA" id="ARBA00007591"/>
    </source>
</evidence>
<dbReference type="Proteomes" id="UP000008672">
    <property type="component" value="Unassembled WGS sequence"/>
</dbReference>
<dbReference type="InParanoid" id="H2ZVP7"/>
<dbReference type="HOGENOM" id="CLU_013137_22_2_1"/>
<dbReference type="EMBL" id="AFYH01203947">
    <property type="status" value="NOT_ANNOTATED_CDS"/>
    <property type="molecule type" value="Genomic_DNA"/>
</dbReference>
<feature type="domain" description="Ig-like" evidence="13">
    <location>
        <begin position="154"/>
        <end position="233"/>
    </location>
</feature>
<dbReference type="FunCoup" id="H2ZVP7">
    <property type="interactions" value="1204"/>
</dbReference>
<dbReference type="InterPro" id="IPR053896">
    <property type="entry name" value="BTN3A2-like_Ig-C"/>
</dbReference>
<dbReference type="InterPro" id="IPR050504">
    <property type="entry name" value="IgSF_BTN/MOG"/>
</dbReference>
<dbReference type="FunFam" id="2.60.40.10:FF:000142">
    <property type="entry name" value="V-set domain-containing T-cell activation inhibitor 1"/>
    <property type="match status" value="1"/>
</dbReference>
<dbReference type="InterPro" id="IPR006574">
    <property type="entry name" value="PRY"/>
</dbReference>
<protein>
    <recommendedName>
        <fullName evidence="16">Butyrophilin subfamily 1 member A1</fullName>
    </recommendedName>
</protein>
<evidence type="ECO:0000256" key="11">
    <source>
        <dbReference type="SAM" id="Phobius"/>
    </source>
</evidence>
<comment type="similarity">
    <text evidence="10">Belongs to the SKINT family.</text>
</comment>
<dbReference type="FunFam" id="2.60.40.10:FF:000088">
    <property type="entry name" value="Butyrophilin subfamily 1 member A1"/>
    <property type="match status" value="1"/>
</dbReference>
<dbReference type="Pfam" id="PF13765">
    <property type="entry name" value="PRY"/>
    <property type="match status" value="1"/>
</dbReference>
<sequence>MLIIEVKCLTVVLSKIILLIVSLLEKFTVLGPDQPIIAVVGEEVVLPCQLSPRMSAQDKTIKWVRDQINSPVYLYKNTLHITDEQDQAYRGRTALFEEKLEIGNVSLAMRNVRVSDEGIYSCFVESLIWYDETKIKVIVTGTGSDPLIYLDDYEGKRIRLGCKSSGWYPNPEVTWTDGKSEKLTTVSETIETEDDGLFSVNSYVVTDDSSHKPACHIRNNFMKETRESSLQISDVFFPRVSPWLVAFFVLLVLVSVAICIAIYCWRKQTELRLKRKEKLFTVQLLVKEFPFLKGTLRAADVTLDPNTAHPDLILSEDLKIVSLGDKQQHVPDRPERFDTYVCVLGSEGFTSGRHYWEVEVEGKTGWDLGVVRESINRKGWITRRPVKGYWFLWFRNGTEYKALTYPRTNLTLSVKPHKIGVYLDYEGGRVSFYNVDDKSLIYTFNDKYTEKIFPFFSPHLRDVDKNDKPLRVCPLT</sequence>
<evidence type="ECO:0000256" key="7">
    <source>
        <dbReference type="ARBA" id="ARBA00023157"/>
    </source>
</evidence>
<dbReference type="Gene3D" id="2.60.40.10">
    <property type="entry name" value="Immunoglobulins"/>
    <property type="match status" value="2"/>
</dbReference>
<dbReference type="GO" id="GO:0042110">
    <property type="term" value="P:T cell activation"/>
    <property type="evidence" value="ECO:0007669"/>
    <property type="project" value="UniProtKB-ARBA"/>
</dbReference>
<reference evidence="14" key="2">
    <citation type="submission" date="2025-08" db="UniProtKB">
        <authorList>
            <consortium name="Ensembl"/>
        </authorList>
    </citation>
    <scope>IDENTIFICATION</scope>
</reference>
<dbReference type="GO" id="GO:0050863">
    <property type="term" value="P:regulation of T cell activation"/>
    <property type="evidence" value="ECO:0007669"/>
    <property type="project" value="UniProtKB-ARBA"/>
</dbReference>
<dbReference type="EMBL" id="AFYH01203950">
    <property type="status" value="NOT_ANNOTATED_CDS"/>
    <property type="molecule type" value="Genomic_DNA"/>
</dbReference>
<reference evidence="14" key="3">
    <citation type="submission" date="2025-09" db="UniProtKB">
        <authorList>
            <consortium name="Ensembl"/>
        </authorList>
    </citation>
    <scope>IDENTIFICATION</scope>
</reference>
<reference evidence="15" key="1">
    <citation type="submission" date="2011-08" db="EMBL/GenBank/DDBJ databases">
        <title>The draft genome of Latimeria chalumnae.</title>
        <authorList>
            <person name="Di Palma F."/>
            <person name="Alfoldi J."/>
            <person name="Johnson J."/>
            <person name="Berlin A."/>
            <person name="Gnerre S."/>
            <person name="Jaffe D."/>
            <person name="MacCallum I."/>
            <person name="Young S."/>
            <person name="Walker B.J."/>
            <person name="Lander E."/>
            <person name="Lindblad-Toh K."/>
        </authorList>
    </citation>
    <scope>NUCLEOTIDE SEQUENCE [LARGE SCALE GENOMIC DNA]</scope>
    <source>
        <strain evidence="15">Wild caught</strain>
    </source>
</reference>
<evidence type="ECO:0000313" key="15">
    <source>
        <dbReference type="Proteomes" id="UP000008672"/>
    </source>
</evidence>
<dbReference type="CDD" id="cd13733">
    <property type="entry name" value="SPRY_PRY_C-I_1"/>
    <property type="match status" value="1"/>
</dbReference>
<evidence type="ECO:0000256" key="5">
    <source>
        <dbReference type="ARBA" id="ARBA00022989"/>
    </source>
</evidence>
<dbReference type="eggNOG" id="ENOG502QSRZ">
    <property type="taxonomic scope" value="Eukaryota"/>
</dbReference>
<dbReference type="GO" id="GO:1903037">
    <property type="term" value="P:regulation of leukocyte cell-cell adhesion"/>
    <property type="evidence" value="ECO:0007669"/>
    <property type="project" value="UniProtKB-ARBA"/>
</dbReference>
<evidence type="ECO:0000259" key="12">
    <source>
        <dbReference type="PROSITE" id="PS50188"/>
    </source>
</evidence>
<keyword evidence="7" id="KW-1015">Disulfide bond</keyword>
<dbReference type="Pfam" id="PF07686">
    <property type="entry name" value="V-set"/>
    <property type="match status" value="1"/>
</dbReference>
<evidence type="ECO:0008006" key="16">
    <source>
        <dbReference type="Google" id="ProtNLM"/>
    </source>
</evidence>
<accession>H2ZVP7</accession>
<dbReference type="SMART" id="SM00449">
    <property type="entry name" value="SPRY"/>
    <property type="match status" value="1"/>
</dbReference>
<comment type="subcellular location">
    <subcellularLocation>
        <location evidence="1">Membrane</location>
        <topology evidence="1">Single-pass type I membrane protein</topology>
    </subcellularLocation>
</comment>
<dbReference type="InterPro" id="IPR013106">
    <property type="entry name" value="Ig_V-set"/>
</dbReference>
<dbReference type="PROSITE" id="PS50188">
    <property type="entry name" value="B302_SPRY"/>
    <property type="match status" value="1"/>
</dbReference>
<dbReference type="PANTHER" id="PTHR24100">
    <property type="entry name" value="BUTYROPHILIN"/>
    <property type="match status" value="1"/>
</dbReference>
<dbReference type="EMBL" id="AFYH01203949">
    <property type="status" value="NOT_ANNOTATED_CDS"/>
    <property type="molecule type" value="Genomic_DNA"/>
</dbReference>
<dbReference type="GO" id="GO:0005102">
    <property type="term" value="F:signaling receptor binding"/>
    <property type="evidence" value="ECO:0007669"/>
    <property type="project" value="TreeGrafter"/>
</dbReference>
<evidence type="ECO:0000313" key="14">
    <source>
        <dbReference type="Ensembl" id="ENSLACP00000001468.1"/>
    </source>
</evidence>
<dbReference type="InterPro" id="IPR003877">
    <property type="entry name" value="SPRY_dom"/>
</dbReference>
<feature type="domain" description="B30.2/SPRY" evidence="12">
    <location>
        <begin position="281"/>
        <end position="476"/>
    </location>
</feature>
<dbReference type="FunFam" id="2.60.120.920:FF:000004">
    <property type="entry name" value="Butyrophilin subfamily 1 member A1"/>
    <property type="match status" value="1"/>
</dbReference>
<dbReference type="EMBL" id="AFYH01203946">
    <property type="status" value="NOT_ANNOTATED_CDS"/>
    <property type="molecule type" value="Genomic_DNA"/>
</dbReference>
<dbReference type="InterPro" id="IPR043136">
    <property type="entry name" value="B30.2/SPRY_sf"/>
</dbReference>
<keyword evidence="8" id="KW-0325">Glycoprotein</keyword>
<feature type="domain" description="Ig-like" evidence="13">
    <location>
        <begin position="25"/>
        <end position="140"/>
    </location>
</feature>
<dbReference type="SMART" id="SM00409">
    <property type="entry name" value="IG"/>
    <property type="match status" value="1"/>
</dbReference>
<dbReference type="GeneTree" id="ENSGT01120000271914"/>
<keyword evidence="3 11" id="KW-0812">Transmembrane</keyword>
<dbReference type="Pfam" id="PF22705">
    <property type="entry name" value="C2-set_3"/>
    <property type="match status" value="1"/>
</dbReference>
<comment type="similarity">
    <text evidence="2">Belongs to the immunoglobulin superfamily. BTN/MOG family.</text>
</comment>
<evidence type="ECO:0000256" key="9">
    <source>
        <dbReference type="ARBA" id="ARBA00023319"/>
    </source>
</evidence>
<dbReference type="AlphaFoldDB" id="H2ZVP7"/>
<feature type="transmembrane region" description="Helical" evidence="11">
    <location>
        <begin position="243"/>
        <end position="265"/>
    </location>
</feature>
<dbReference type="InterPro" id="IPR003879">
    <property type="entry name" value="Butyrophylin_SPRY"/>
</dbReference>
<keyword evidence="6 11" id="KW-0472">Membrane</keyword>
<evidence type="ECO:0000256" key="4">
    <source>
        <dbReference type="ARBA" id="ARBA00022729"/>
    </source>
</evidence>
<dbReference type="PRINTS" id="PR01407">
    <property type="entry name" value="BUTYPHLNCDUF"/>
</dbReference>
<name>H2ZVP7_LATCH</name>
<evidence type="ECO:0000259" key="13">
    <source>
        <dbReference type="PROSITE" id="PS50835"/>
    </source>
</evidence>
<dbReference type="GO" id="GO:0001817">
    <property type="term" value="P:regulation of cytokine production"/>
    <property type="evidence" value="ECO:0007669"/>
    <property type="project" value="TreeGrafter"/>
</dbReference>
<evidence type="ECO:0000256" key="3">
    <source>
        <dbReference type="ARBA" id="ARBA00022692"/>
    </source>
</evidence>
<dbReference type="SMART" id="SM00589">
    <property type="entry name" value="PRY"/>
    <property type="match status" value="1"/>
</dbReference>
<dbReference type="InterPro" id="IPR007110">
    <property type="entry name" value="Ig-like_dom"/>
</dbReference>
<keyword evidence="9" id="KW-0393">Immunoglobulin domain</keyword>
<dbReference type="GO" id="GO:0009897">
    <property type="term" value="C:external side of plasma membrane"/>
    <property type="evidence" value="ECO:0007669"/>
    <property type="project" value="TreeGrafter"/>
</dbReference>
<evidence type="ECO:0000256" key="6">
    <source>
        <dbReference type="ARBA" id="ARBA00023136"/>
    </source>
</evidence>
<evidence type="ECO:0000256" key="1">
    <source>
        <dbReference type="ARBA" id="ARBA00004479"/>
    </source>
</evidence>
<dbReference type="Gene3D" id="2.60.120.920">
    <property type="match status" value="1"/>
</dbReference>